<feature type="non-terminal residue" evidence="1">
    <location>
        <position position="76"/>
    </location>
</feature>
<protein>
    <recommendedName>
        <fullName evidence="3">Amidase</fullName>
    </recommendedName>
</protein>
<dbReference type="OrthoDB" id="566138at2759"/>
<evidence type="ECO:0000313" key="1">
    <source>
        <dbReference type="EMBL" id="KAF2742314.1"/>
    </source>
</evidence>
<accession>A0A6A6UXV8</accession>
<dbReference type="SUPFAM" id="SSF75304">
    <property type="entry name" value="Amidase signature (AS) enzymes"/>
    <property type="match status" value="1"/>
</dbReference>
<proteinExistence type="predicted"/>
<gene>
    <name evidence="1" type="ORF">M011DRAFT_378458</name>
</gene>
<dbReference type="EMBL" id="MU006611">
    <property type="protein sequence ID" value="KAF2742314.1"/>
    <property type="molecule type" value="Genomic_DNA"/>
</dbReference>
<evidence type="ECO:0008006" key="3">
    <source>
        <dbReference type="Google" id="ProtNLM"/>
    </source>
</evidence>
<name>A0A6A6UXV8_9PLEO</name>
<organism evidence="1 2">
    <name type="scientific">Sporormia fimetaria CBS 119925</name>
    <dbReference type="NCBI Taxonomy" id="1340428"/>
    <lineage>
        <taxon>Eukaryota</taxon>
        <taxon>Fungi</taxon>
        <taxon>Dikarya</taxon>
        <taxon>Ascomycota</taxon>
        <taxon>Pezizomycotina</taxon>
        <taxon>Dothideomycetes</taxon>
        <taxon>Pleosporomycetidae</taxon>
        <taxon>Pleosporales</taxon>
        <taxon>Sporormiaceae</taxon>
        <taxon>Sporormia</taxon>
    </lineage>
</organism>
<sequence length="76" mass="8513">GSPVLAIPIGIYPSDTNVEKDPKNGLVTVAPGMPFSMYIYGRRYDYDRVLELAKAVEELTQVRQSLRPYKVPTVDL</sequence>
<dbReference type="Proteomes" id="UP000799440">
    <property type="component" value="Unassembled WGS sequence"/>
</dbReference>
<dbReference type="AlphaFoldDB" id="A0A6A6UXV8"/>
<dbReference type="Gene3D" id="3.90.1300.10">
    <property type="entry name" value="Amidase signature (AS) domain"/>
    <property type="match status" value="1"/>
</dbReference>
<evidence type="ECO:0000313" key="2">
    <source>
        <dbReference type="Proteomes" id="UP000799440"/>
    </source>
</evidence>
<reference evidence="1" key="1">
    <citation type="journal article" date="2020" name="Stud. Mycol.">
        <title>101 Dothideomycetes genomes: a test case for predicting lifestyles and emergence of pathogens.</title>
        <authorList>
            <person name="Haridas S."/>
            <person name="Albert R."/>
            <person name="Binder M."/>
            <person name="Bloem J."/>
            <person name="Labutti K."/>
            <person name="Salamov A."/>
            <person name="Andreopoulos B."/>
            <person name="Baker S."/>
            <person name="Barry K."/>
            <person name="Bills G."/>
            <person name="Bluhm B."/>
            <person name="Cannon C."/>
            <person name="Castanera R."/>
            <person name="Culley D."/>
            <person name="Daum C."/>
            <person name="Ezra D."/>
            <person name="Gonzalez J."/>
            <person name="Henrissat B."/>
            <person name="Kuo A."/>
            <person name="Liang C."/>
            <person name="Lipzen A."/>
            <person name="Lutzoni F."/>
            <person name="Magnuson J."/>
            <person name="Mondo S."/>
            <person name="Nolan M."/>
            <person name="Ohm R."/>
            <person name="Pangilinan J."/>
            <person name="Park H.-J."/>
            <person name="Ramirez L."/>
            <person name="Alfaro M."/>
            <person name="Sun H."/>
            <person name="Tritt A."/>
            <person name="Yoshinaga Y."/>
            <person name="Zwiers L.-H."/>
            <person name="Turgeon B."/>
            <person name="Goodwin S."/>
            <person name="Spatafora J."/>
            <person name="Crous P."/>
            <person name="Grigoriev I."/>
        </authorList>
    </citation>
    <scope>NUCLEOTIDE SEQUENCE</scope>
    <source>
        <strain evidence="1">CBS 119925</strain>
    </source>
</reference>
<dbReference type="InterPro" id="IPR036928">
    <property type="entry name" value="AS_sf"/>
</dbReference>
<feature type="non-terminal residue" evidence="1">
    <location>
        <position position="1"/>
    </location>
</feature>
<keyword evidence="2" id="KW-1185">Reference proteome</keyword>